<dbReference type="Pfam" id="PF08241">
    <property type="entry name" value="Methyltransf_11"/>
    <property type="match status" value="1"/>
</dbReference>
<feature type="domain" description="Methyltransferase type 11" evidence="4">
    <location>
        <begin position="57"/>
        <end position="157"/>
    </location>
</feature>
<comment type="similarity">
    <text evidence="1">Belongs to the methyltransferase superfamily.</text>
</comment>
<evidence type="ECO:0000256" key="1">
    <source>
        <dbReference type="ARBA" id="ARBA00008361"/>
    </source>
</evidence>
<dbReference type="SUPFAM" id="SSF53335">
    <property type="entry name" value="S-adenosyl-L-methionine-dependent methyltransferases"/>
    <property type="match status" value="1"/>
</dbReference>
<sequence length="200" mass="22608">MIDEKGWPVPYANTYASWQKTLDHFWIVICHVKCRFYGWSAVRKLVKEFIPRRKPCLHVGCGNSNLQGGMGRAGYQVTNVDISQVVLTQMQQKHQDLPNLEYVCADCRDMPCFRDCSFSSAIDKGTLDALLCSKDGIKNVQRMLSEISRVLQPGAVFLEISLGDPMQRLALLCQPQFKWAVSVCLLPRSGLQNMVQLPGR</sequence>
<dbReference type="InterPro" id="IPR029063">
    <property type="entry name" value="SAM-dependent_MTases_sf"/>
</dbReference>
<comment type="caution">
    <text evidence="5">The sequence shown here is derived from an EMBL/GenBank/DDBJ whole genome shotgun (WGS) entry which is preliminary data.</text>
</comment>
<evidence type="ECO:0000313" key="6">
    <source>
        <dbReference type="Proteomes" id="UP000815325"/>
    </source>
</evidence>
<dbReference type="PANTHER" id="PTHR12176:SF79">
    <property type="entry name" value="METHYLTRANSFERASE TYPE 11 DOMAIN-CONTAINING PROTEIN"/>
    <property type="match status" value="1"/>
</dbReference>
<reference evidence="5" key="1">
    <citation type="submission" date="2017-08" db="EMBL/GenBank/DDBJ databases">
        <authorList>
            <person name="Polle J.E."/>
            <person name="Barry K."/>
            <person name="Cushman J."/>
            <person name="Schmutz J."/>
            <person name="Tran D."/>
            <person name="Hathwaick L.T."/>
            <person name="Yim W.C."/>
            <person name="Jenkins J."/>
            <person name="Mckie-Krisberg Z.M."/>
            <person name="Prochnik S."/>
            <person name="Lindquist E."/>
            <person name="Dockter R.B."/>
            <person name="Adam C."/>
            <person name="Molina H."/>
            <person name="Bunkerborg J."/>
            <person name="Jin E."/>
            <person name="Buchheim M."/>
            <person name="Magnuson J."/>
        </authorList>
    </citation>
    <scope>NUCLEOTIDE SEQUENCE</scope>
    <source>
        <strain evidence="5">CCAP 19/18</strain>
    </source>
</reference>
<dbReference type="GO" id="GO:0008168">
    <property type="term" value="F:methyltransferase activity"/>
    <property type="evidence" value="ECO:0007669"/>
    <property type="project" value="UniProtKB-KW"/>
</dbReference>
<name>A0ABQ7G0X2_DUNSA</name>
<evidence type="ECO:0000256" key="2">
    <source>
        <dbReference type="ARBA" id="ARBA00022603"/>
    </source>
</evidence>
<proteinExistence type="inferred from homology"/>
<evidence type="ECO:0000256" key="3">
    <source>
        <dbReference type="ARBA" id="ARBA00022679"/>
    </source>
</evidence>
<dbReference type="CDD" id="cd02440">
    <property type="entry name" value="AdoMet_MTases"/>
    <property type="match status" value="1"/>
</dbReference>
<organism evidence="5 6">
    <name type="scientific">Dunaliella salina</name>
    <name type="common">Green alga</name>
    <name type="synonym">Protococcus salinus</name>
    <dbReference type="NCBI Taxonomy" id="3046"/>
    <lineage>
        <taxon>Eukaryota</taxon>
        <taxon>Viridiplantae</taxon>
        <taxon>Chlorophyta</taxon>
        <taxon>core chlorophytes</taxon>
        <taxon>Chlorophyceae</taxon>
        <taxon>CS clade</taxon>
        <taxon>Chlamydomonadales</taxon>
        <taxon>Dunaliellaceae</taxon>
        <taxon>Dunaliella</taxon>
    </lineage>
</organism>
<dbReference type="InterPro" id="IPR051419">
    <property type="entry name" value="Lys/N-term_MeTrsfase_sf"/>
</dbReference>
<keyword evidence="6" id="KW-1185">Reference proteome</keyword>
<keyword evidence="2 5" id="KW-0489">Methyltransferase</keyword>
<dbReference type="InterPro" id="IPR013216">
    <property type="entry name" value="Methyltransf_11"/>
</dbReference>
<gene>
    <name evidence="5" type="ORF">DUNSADRAFT_17986</name>
</gene>
<dbReference type="PANTHER" id="PTHR12176">
    <property type="entry name" value="SAM-DEPENDENT METHYLTRANSFERASE SUPERFAMILY PROTEIN"/>
    <property type="match status" value="1"/>
</dbReference>
<evidence type="ECO:0000313" key="5">
    <source>
        <dbReference type="EMBL" id="KAF5828246.1"/>
    </source>
</evidence>
<accession>A0ABQ7G0X2</accession>
<evidence type="ECO:0000259" key="4">
    <source>
        <dbReference type="Pfam" id="PF08241"/>
    </source>
</evidence>
<dbReference type="Gene3D" id="3.40.50.150">
    <property type="entry name" value="Vaccinia Virus protein VP39"/>
    <property type="match status" value="1"/>
</dbReference>
<dbReference type="EMBL" id="MU070335">
    <property type="protein sequence ID" value="KAF5828246.1"/>
    <property type="molecule type" value="Genomic_DNA"/>
</dbReference>
<dbReference type="GO" id="GO:0032259">
    <property type="term" value="P:methylation"/>
    <property type="evidence" value="ECO:0007669"/>
    <property type="project" value="UniProtKB-KW"/>
</dbReference>
<protein>
    <submittedName>
        <fullName evidence="5">S-adenosyl-L-methionine-dependent methyltransferase</fullName>
    </submittedName>
</protein>
<dbReference type="Proteomes" id="UP000815325">
    <property type="component" value="Unassembled WGS sequence"/>
</dbReference>
<keyword evidence="3" id="KW-0808">Transferase</keyword>